<dbReference type="PANTHER" id="PTHR39185:SF1">
    <property type="entry name" value="SWARMING MOTILITY PROTEIN SWRD"/>
    <property type="match status" value="1"/>
</dbReference>
<keyword evidence="1" id="KW-0282">Flagellum</keyword>
<sequence length="65" mass="7334">MIKLTRLNGEEFVINAALIQCIESRPDTFITLTSEDRLIVKESVEEVVKRSIAYSRAIRLVPGLS</sequence>
<dbReference type="InterPro" id="IPR009384">
    <property type="entry name" value="SwrD-like"/>
</dbReference>
<protein>
    <submittedName>
        <fullName evidence="1">Flagellar protein (FlbD)</fullName>
    </submittedName>
</protein>
<evidence type="ECO:0000313" key="1">
    <source>
        <dbReference type="EMBL" id="QDT42095.1"/>
    </source>
</evidence>
<accession>A0A517RDZ2</accession>
<dbReference type="KEGG" id="gaz:Pan241w_21760"/>
<evidence type="ECO:0000313" key="2">
    <source>
        <dbReference type="Proteomes" id="UP000317171"/>
    </source>
</evidence>
<reference evidence="1 2" key="1">
    <citation type="submission" date="2019-02" db="EMBL/GenBank/DDBJ databases">
        <title>Deep-cultivation of Planctomycetes and their phenomic and genomic characterization uncovers novel biology.</title>
        <authorList>
            <person name="Wiegand S."/>
            <person name="Jogler M."/>
            <person name="Boedeker C."/>
            <person name="Pinto D."/>
            <person name="Vollmers J."/>
            <person name="Rivas-Marin E."/>
            <person name="Kohn T."/>
            <person name="Peeters S.H."/>
            <person name="Heuer A."/>
            <person name="Rast P."/>
            <person name="Oberbeckmann S."/>
            <person name="Bunk B."/>
            <person name="Jeske O."/>
            <person name="Meyerdierks A."/>
            <person name="Storesund J.E."/>
            <person name="Kallscheuer N."/>
            <person name="Luecker S."/>
            <person name="Lage O.M."/>
            <person name="Pohl T."/>
            <person name="Merkel B.J."/>
            <person name="Hornburger P."/>
            <person name="Mueller R.-W."/>
            <person name="Bruemmer F."/>
            <person name="Labrenz M."/>
            <person name="Spormann A.M."/>
            <person name="Op den Camp H."/>
            <person name="Overmann J."/>
            <person name="Amann R."/>
            <person name="Jetten M.S.M."/>
            <person name="Mascher T."/>
            <person name="Medema M.H."/>
            <person name="Devos D.P."/>
            <person name="Kaster A.-K."/>
            <person name="Ovreas L."/>
            <person name="Rohde M."/>
            <person name="Galperin M.Y."/>
            <person name="Jogler C."/>
        </authorList>
    </citation>
    <scope>NUCLEOTIDE SEQUENCE [LARGE SCALE GENOMIC DNA]</scope>
    <source>
        <strain evidence="1 2">Pan241w</strain>
    </source>
</reference>
<dbReference type="OrthoDB" id="9799862at2"/>
<organism evidence="1 2">
    <name type="scientific">Gimesia alba</name>
    <dbReference type="NCBI Taxonomy" id="2527973"/>
    <lineage>
        <taxon>Bacteria</taxon>
        <taxon>Pseudomonadati</taxon>
        <taxon>Planctomycetota</taxon>
        <taxon>Planctomycetia</taxon>
        <taxon>Planctomycetales</taxon>
        <taxon>Planctomycetaceae</taxon>
        <taxon>Gimesia</taxon>
    </lineage>
</organism>
<dbReference type="Pfam" id="PF06289">
    <property type="entry name" value="FlbD"/>
    <property type="match status" value="1"/>
</dbReference>
<name>A0A517RDZ2_9PLAN</name>
<keyword evidence="2" id="KW-1185">Reference proteome</keyword>
<proteinExistence type="predicted"/>
<dbReference type="AlphaFoldDB" id="A0A517RDZ2"/>
<keyword evidence="1" id="KW-0969">Cilium</keyword>
<dbReference type="PANTHER" id="PTHR39185">
    <property type="entry name" value="SWARMING MOTILITY PROTEIN SWRD"/>
    <property type="match status" value="1"/>
</dbReference>
<dbReference type="RefSeq" id="WP_145214719.1">
    <property type="nucleotide sequence ID" value="NZ_CP036269.1"/>
</dbReference>
<gene>
    <name evidence="1" type="ORF">Pan241w_21760</name>
</gene>
<dbReference type="EMBL" id="CP036269">
    <property type="protein sequence ID" value="QDT42095.1"/>
    <property type="molecule type" value="Genomic_DNA"/>
</dbReference>
<keyword evidence="1" id="KW-0966">Cell projection</keyword>
<dbReference type="Proteomes" id="UP000317171">
    <property type="component" value="Chromosome"/>
</dbReference>